<sequence>MEVFIMRFSKAFLVATSIIAIGLYTSGCSSSSTSSNSSKSSSAQVSSVKKEESHIVGSYRDDADGAAITLNSDGTGTYVMANPTQADIHDQLTWKKEKNNYIINLNDSNYDTPIDAQLNEDNLSLVGNDEWPNQSFKRVHGDFDVDNFLKEQHAKTSSSTTKDTHSKESSTHARAALKKWASDHHKDTNKIDNLKATTDLSEPDEGWAFVDDNGTEYAIVRNGKVYPRPVIDGGTSSN</sequence>
<organism evidence="3 4">
    <name type="scientific">Limosilactobacillus reuteri</name>
    <name type="common">Lactobacillus reuteri</name>
    <dbReference type="NCBI Taxonomy" id="1598"/>
    <lineage>
        <taxon>Bacteria</taxon>
        <taxon>Bacillati</taxon>
        <taxon>Bacillota</taxon>
        <taxon>Bacilli</taxon>
        <taxon>Lactobacillales</taxon>
        <taxon>Lactobacillaceae</taxon>
        <taxon>Limosilactobacillus</taxon>
    </lineage>
</organism>
<feature type="region of interest" description="Disordered" evidence="1">
    <location>
        <begin position="153"/>
        <end position="184"/>
    </location>
</feature>
<evidence type="ECO:0000313" key="4">
    <source>
        <dbReference type="Proteomes" id="UP000189795"/>
    </source>
</evidence>
<protein>
    <recommendedName>
        <fullName evidence="2">DUF3642 domain-containing protein</fullName>
    </recommendedName>
</protein>
<proteinExistence type="predicted"/>
<accession>A0A1V4FP36</accession>
<dbReference type="AlphaFoldDB" id="A0A1V4FP36"/>
<comment type="caution">
    <text evidence="3">The sequence shown here is derived from an EMBL/GenBank/DDBJ whole genome shotgun (WGS) entry which is preliminary data.</text>
</comment>
<dbReference type="InterPro" id="IPR020961">
    <property type="entry name" value="DUF3642_lipo"/>
</dbReference>
<feature type="compositionally biased region" description="Basic and acidic residues" evidence="1">
    <location>
        <begin position="162"/>
        <end position="171"/>
    </location>
</feature>
<dbReference type="Proteomes" id="UP000189795">
    <property type="component" value="Unassembled WGS sequence"/>
</dbReference>
<evidence type="ECO:0000313" key="3">
    <source>
        <dbReference type="EMBL" id="OPG89128.1"/>
    </source>
</evidence>
<gene>
    <name evidence="3" type="ORF">B5D07_01695</name>
</gene>
<feature type="domain" description="DUF3642" evidence="2">
    <location>
        <begin position="70"/>
        <end position="162"/>
    </location>
</feature>
<evidence type="ECO:0000259" key="2">
    <source>
        <dbReference type="Pfam" id="PF12182"/>
    </source>
</evidence>
<evidence type="ECO:0000256" key="1">
    <source>
        <dbReference type="SAM" id="MobiDB-lite"/>
    </source>
</evidence>
<reference evidence="3 4" key="1">
    <citation type="submission" date="2017-03" db="EMBL/GenBank/DDBJ databases">
        <title>Antibiotic resistance of probiotic microorganisms.</title>
        <authorList>
            <person name="Sanudo A.I."/>
            <person name="Olivares M."/>
            <person name="Banuelos O."/>
        </authorList>
    </citation>
    <scope>NUCLEOTIDE SEQUENCE [LARGE SCALE GENOMIC DNA]</scope>
    <source>
        <strain evidence="3 4">CECT8605</strain>
    </source>
</reference>
<dbReference type="EMBL" id="MWVS01000026">
    <property type="protein sequence ID" value="OPG89128.1"/>
    <property type="molecule type" value="Genomic_DNA"/>
</dbReference>
<dbReference type="Pfam" id="PF12182">
    <property type="entry name" value="DUF3642"/>
    <property type="match status" value="1"/>
</dbReference>
<name>A0A1V4FP36_LIMRT</name>